<evidence type="ECO:0000256" key="1">
    <source>
        <dbReference type="SAM" id="MobiDB-lite"/>
    </source>
</evidence>
<accession>A0ABD2X0K0</accession>
<reference evidence="2 3" key="1">
    <citation type="journal article" date="2024" name="bioRxiv">
        <title>A reference genome for Trichogramma kaykai: A tiny desert-dwelling parasitoid wasp with competing sex-ratio distorters.</title>
        <authorList>
            <person name="Culotta J."/>
            <person name="Lindsey A.R."/>
        </authorList>
    </citation>
    <scope>NUCLEOTIDE SEQUENCE [LARGE SCALE GENOMIC DNA]</scope>
    <source>
        <strain evidence="2 3">KSX58</strain>
    </source>
</reference>
<proteinExistence type="predicted"/>
<name>A0ABD2X0K0_9HYME</name>
<organism evidence="2 3">
    <name type="scientific">Trichogramma kaykai</name>
    <dbReference type="NCBI Taxonomy" id="54128"/>
    <lineage>
        <taxon>Eukaryota</taxon>
        <taxon>Metazoa</taxon>
        <taxon>Ecdysozoa</taxon>
        <taxon>Arthropoda</taxon>
        <taxon>Hexapoda</taxon>
        <taxon>Insecta</taxon>
        <taxon>Pterygota</taxon>
        <taxon>Neoptera</taxon>
        <taxon>Endopterygota</taxon>
        <taxon>Hymenoptera</taxon>
        <taxon>Apocrita</taxon>
        <taxon>Proctotrupomorpha</taxon>
        <taxon>Chalcidoidea</taxon>
        <taxon>Trichogrammatidae</taxon>
        <taxon>Trichogramma</taxon>
    </lineage>
</organism>
<protein>
    <submittedName>
        <fullName evidence="2">Uncharacterized protein</fullName>
    </submittedName>
</protein>
<evidence type="ECO:0000313" key="3">
    <source>
        <dbReference type="Proteomes" id="UP001627154"/>
    </source>
</evidence>
<dbReference type="AlphaFoldDB" id="A0ABD2X0K0"/>
<feature type="region of interest" description="Disordered" evidence="1">
    <location>
        <begin position="51"/>
        <end position="77"/>
    </location>
</feature>
<feature type="region of interest" description="Disordered" evidence="1">
    <location>
        <begin position="88"/>
        <end position="107"/>
    </location>
</feature>
<feature type="compositionally biased region" description="Polar residues" evidence="1">
    <location>
        <begin position="65"/>
        <end position="77"/>
    </location>
</feature>
<dbReference type="EMBL" id="JBJJXI010000059">
    <property type="protein sequence ID" value="KAL3398610.1"/>
    <property type="molecule type" value="Genomic_DNA"/>
</dbReference>
<gene>
    <name evidence="2" type="ORF">TKK_007746</name>
</gene>
<comment type="caution">
    <text evidence="2">The sequence shown here is derived from an EMBL/GenBank/DDBJ whole genome shotgun (WGS) entry which is preliminary data.</text>
</comment>
<keyword evidence="3" id="KW-1185">Reference proteome</keyword>
<evidence type="ECO:0000313" key="2">
    <source>
        <dbReference type="EMBL" id="KAL3398610.1"/>
    </source>
</evidence>
<feature type="compositionally biased region" description="Basic residues" evidence="1">
    <location>
        <begin position="51"/>
        <end position="62"/>
    </location>
</feature>
<dbReference type="Proteomes" id="UP001627154">
    <property type="component" value="Unassembled WGS sequence"/>
</dbReference>
<sequence length="151" mass="17228">MKVYKSTSTQAHDVAVQVQGPAELAQRTWVVHRPPLPPGPRGIIIRTKPRPLAKKCRGRKMQAGKATQTEKPSTSEAAIQVRREELYPLMGPQTYPPSPMDSSDDEFSFILPEDYLPPKRGIRSAEFKEQLSREFEDMWREMGEEMCGIMR</sequence>